<keyword evidence="3" id="KW-1185">Reference proteome</keyword>
<feature type="domain" description="NAD-dependent epimerase/dehydratase" evidence="1">
    <location>
        <begin position="10"/>
        <end position="224"/>
    </location>
</feature>
<dbReference type="SUPFAM" id="SSF51735">
    <property type="entry name" value="NAD(P)-binding Rossmann-fold domains"/>
    <property type="match status" value="1"/>
</dbReference>
<evidence type="ECO:0000313" key="2">
    <source>
        <dbReference type="EMBL" id="KFB08817.1"/>
    </source>
</evidence>
<reference evidence="2 3" key="1">
    <citation type="submission" date="2014-05" db="EMBL/GenBank/DDBJ databases">
        <title>Draft Genome Sequence of Nitratireductor basaltis Strain UMTGB225, A Marine Bacterium Isolated from Green Barrel Tunicate.</title>
        <authorList>
            <person name="Gan H.Y."/>
        </authorList>
    </citation>
    <scope>NUCLEOTIDE SEQUENCE [LARGE SCALE GENOMIC DNA]</scope>
    <source>
        <strain evidence="2 3">UMTGB225</strain>
    </source>
</reference>
<gene>
    <name evidence="2" type="ORF">EL18_03071</name>
</gene>
<dbReference type="PANTHER" id="PTHR43245">
    <property type="entry name" value="BIFUNCTIONAL POLYMYXIN RESISTANCE PROTEIN ARNA"/>
    <property type="match status" value="1"/>
</dbReference>
<sequence>MVGAETTMKIVVTGATGFVGRHLCRALGTRGYQVRRALRSAGVAADADDVVVGEIGPRTDWSRALVGADAVVHLAGPAHGRVRDDAAFFSTSDAGTARLLEAMEEADLPVMVNMSSIAARRAEEEGDGASAYGRSKLAGERRVSGFAKGGGLLAISLRPPLVYGADAPGNWARLMRLARLPLPLPFASVNAARSFCAVENLCDAIISALEAGASGAKGAGVYEICDAETVTLAEVLTLLRAGAGRRAHLVPVPVGLLRSGIEAAGMHQLAEQLFDPLLLDASPFAERFGWQPPVAAPDAIKACSARKSVPR</sequence>
<dbReference type="STRING" id="472175.EL18_03071"/>
<accession>A0A084U781</accession>
<organism evidence="2 3">
    <name type="scientific">Nitratireductor basaltis</name>
    <dbReference type="NCBI Taxonomy" id="472175"/>
    <lineage>
        <taxon>Bacteria</taxon>
        <taxon>Pseudomonadati</taxon>
        <taxon>Pseudomonadota</taxon>
        <taxon>Alphaproteobacteria</taxon>
        <taxon>Hyphomicrobiales</taxon>
        <taxon>Phyllobacteriaceae</taxon>
        <taxon>Nitratireductor</taxon>
    </lineage>
</organism>
<proteinExistence type="predicted"/>
<dbReference type="Pfam" id="PF01370">
    <property type="entry name" value="Epimerase"/>
    <property type="match status" value="1"/>
</dbReference>
<dbReference type="InterPro" id="IPR036291">
    <property type="entry name" value="NAD(P)-bd_dom_sf"/>
</dbReference>
<dbReference type="Proteomes" id="UP000053675">
    <property type="component" value="Unassembled WGS sequence"/>
</dbReference>
<dbReference type="PATRIC" id="fig|472175.3.peg.3068"/>
<evidence type="ECO:0000259" key="1">
    <source>
        <dbReference type="Pfam" id="PF01370"/>
    </source>
</evidence>
<evidence type="ECO:0000313" key="3">
    <source>
        <dbReference type="Proteomes" id="UP000053675"/>
    </source>
</evidence>
<dbReference type="Gene3D" id="3.40.50.720">
    <property type="entry name" value="NAD(P)-binding Rossmann-like Domain"/>
    <property type="match status" value="1"/>
</dbReference>
<name>A0A084U781_9HYPH</name>
<dbReference type="AlphaFoldDB" id="A0A084U781"/>
<protein>
    <submittedName>
        <fullName evidence="2">NAD-dependent epimerase/dehydratase</fullName>
    </submittedName>
</protein>
<comment type="caution">
    <text evidence="2">The sequence shown here is derived from an EMBL/GenBank/DDBJ whole genome shotgun (WGS) entry which is preliminary data.</text>
</comment>
<dbReference type="InterPro" id="IPR001509">
    <property type="entry name" value="Epimerase_deHydtase"/>
</dbReference>
<dbReference type="eggNOG" id="COG0451">
    <property type="taxonomic scope" value="Bacteria"/>
</dbReference>
<dbReference type="InterPro" id="IPR050177">
    <property type="entry name" value="Lipid_A_modif_metabolic_enz"/>
</dbReference>
<dbReference type="PANTHER" id="PTHR43245:SF58">
    <property type="entry name" value="BLL5923 PROTEIN"/>
    <property type="match status" value="1"/>
</dbReference>
<dbReference type="EMBL" id="JMQM01000002">
    <property type="protein sequence ID" value="KFB08817.1"/>
    <property type="molecule type" value="Genomic_DNA"/>
</dbReference>